<feature type="region of interest" description="Disordered" evidence="7">
    <location>
        <begin position="347"/>
        <end position="372"/>
    </location>
</feature>
<keyword evidence="12" id="KW-1185">Reference proteome</keyword>
<evidence type="ECO:0000256" key="3">
    <source>
        <dbReference type="ARBA" id="ARBA00022692"/>
    </source>
</evidence>
<proteinExistence type="predicted"/>
<dbReference type="Pfam" id="PF13614">
    <property type="entry name" value="AAA_31"/>
    <property type="match status" value="1"/>
</dbReference>
<evidence type="ECO:0000256" key="2">
    <source>
        <dbReference type="ARBA" id="ARBA00022475"/>
    </source>
</evidence>
<feature type="domain" description="Polysaccharide chain length determinant N-terminal" evidence="9">
    <location>
        <begin position="1"/>
        <end position="87"/>
    </location>
</feature>
<dbReference type="OrthoDB" id="972983at2"/>
<feature type="domain" description="AAA" evidence="10">
    <location>
        <begin position="559"/>
        <end position="699"/>
    </location>
</feature>
<evidence type="ECO:0000256" key="8">
    <source>
        <dbReference type="SAM" id="Phobius"/>
    </source>
</evidence>
<sequence length="739" mass="83096">MDLLYLLYSLLRKKWIIAGCTVLGLVAGFVFTLFQTKTYGSVAQYSTGFTMEQKVSIKEEAGLNIYEIDLRFNNVIETFKSPKVMGMLAYKVLLHDLEDLKPFRTLNEEQKKKNEYKLVNIEHAKQTLRRKVAAMELLNPFDPEEKKIFDLMYLYGYAPEYLQGKLFISRADRTDYLVILCRSEHPELSAYIANTLGQQFIRFFNSIYGVRNLESAAKLDSLAAAKKRTVDSLTEALKIFRIKIGTPNVADRASAAMTVVQGVTSNYQQEQAKLNNLRGELRSVESQIRDLSSQSSGNTFVNNNGAILALERENQNLEIQKNGKSDEEIRKLTDQIDANVKKIAQLKGAGSSNVDRQSRQNRTQNRQEDLVSRKTELEEQILAAEGNVRLFGKQKEEYEAITKTGGGDQVILDAQERDLRIASQEYEQLKKSMQSSLDLDINPQNNFKQILVAQPAFVAEPSKRSLVLGLCGMLMLFLSSFIIVALEFFDSSFKTPSIFQRATKLKLLSTLNKLNLKKKPLQDYLKDNDKEADREGEGGLFVENLRKLRFELTNTGKKIFLVTSTKPQEGKTTVIEALANSLSLTRKKVLVIDANFSNNTLTRKFEAKPSLEQFSFSGQGNVMDKFLGIKSMTTIPNTDLVGCTEGNYTPSEILPKNNLLEHLPRIAENYDFVFIEGAALNNHADSKELSASVDGIIAVFSAKSSLGQIDKDSIQYLNSTGDKFVGTILNNVEANNMDL</sequence>
<dbReference type="PANTHER" id="PTHR32309">
    <property type="entry name" value="TYROSINE-PROTEIN KINASE"/>
    <property type="match status" value="1"/>
</dbReference>
<dbReference type="RefSeq" id="WP_119053405.1">
    <property type="nucleotide sequence ID" value="NZ_CP032157.1"/>
</dbReference>
<evidence type="ECO:0000256" key="4">
    <source>
        <dbReference type="ARBA" id="ARBA00022989"/>
    </source>
</evidence>
<dbReference type="AlphaFoldDB" id="A0A3B7MWE7"/>
<dbReference type="EMBL" id="CP032157">
    <property type="protein sequence ID" value="AXY77529.1"/>
    <property type="molecule type" value="Genomic_DNA"/>
</dbReference>
<dbReference type="KEGG" id="pseg:D3H65_27655"/>
<reference evidence="11 12" key="1">
    <citation type="submission" date="2018-09" db="EMBL/GenBank/DDBJ databases">
        <title>Genome sequencing of strain 6GH32-13.</title>
        <authorList>
            <person name="Weon H.-Y."/>
            <person name="Heo J."/>
            <person name="Kwon S.-W."/>
        </authorList>
    </citation>
    <scope>NUCLEOTIDE SEQUENCE [LARGE SCALE GENOMIC DNA]</scope>
    <source>
        <strain evidence="11 12">5GH32-13</strain>
    </source>
</reference>
<accession>A0A3B7MWE7</accession>
<keyword evidence="4 8" id="KW-1133">Transmembrane helix</keyword>
<keyword evidence="2" id="KW-1003">Cell membrane</keyword>
<gene>
    <name evidence="11" type="ORF">D3H65_27655</name>
</gene>
<keyword evidence="3 8" id="KW-0812">Transmembrane</keyword>
<dbReference type="GO" id="GO:0004713">
    <property type="term" value="F:protein tyrosine kinase activity"/>
    <property type="evidence" value="ECO:0007669"/>
    <property type="project" value="TreeGrafter"/>
</dbReference>
<dbReference type="Pfam" id="PF02706">
    <property type="entry name" value="Wzz"/>
    <property type="match status" value="1"/>
</dbReference>
<dbReference type="PANTHER" id="PTHR32309:SF13">
    <property type="entry name" value="FERRIC ENTEROBACTIN TRANSPORT PROTEIN FEPE"/>
    <property type="match status" value="1"/>
</dbReference>
<dbReference type="GO" id="GO:0005886">
    <property type="term" value="C:plasma membrane"/>
    <property type="evidence" value="ECO:0007669"/>
    <property type="project" value="UniProtKB-SubCell"/>
</dbReference>
<dbReference type="InterPro" id="IPR050445">
    <property type="entry name" value="Bact_polysacc_biosynth/exp"/>
</dbReference>
<evidence type="ECO:0000313" key="12">
    <source>
        <dbReference type="Proteomes" id="UP000263900"/>
    </source>
</evidence>
<feature type="transmembrane region" description="Helical" evidence="8">
    <location>
        <begin position="15"/>
        <end position="34"/>
    </location>
</feature>
<comment type="subcellular location">
    <subcellularLocation>
        <location evidence="1">Cell membrane</location>
        <topology evidence="1">Multi-pass membrane protein</topology>
    </subcellularLocation>
</comment>
<organism evidence="11 12">
    <name type="scientific">Paraflavitalea soli</name>
    <dbReference type="NCBI Taxonomy" id="2315862"/>
    <lineage>
        <taxon>Bacteria</taxon>
        <taxon>Pseudomonadati</taxon>
        <taxon>Bacteroidota</taxon>
        <taxon>Chitinophagia</taxon>
        <taxon>Chitinophagales</taxon>
        <taxon>Chitinophagaceae</taxon>
        <taxon>Paraflavitalea</taxon>
    </lineage>
</organism>
<evidence type="ECO:0000259" key="9">
    <source>
        <dbReference type="Pfam" id="PF02706"/>
    </source>
</evidence>
<dbReference type="InterPro" id="IPR025669">
    <property type="entry name" value="AAA_dom"/>
</dbReference>
<feature type="transmembrane region" description="Helical" evidence="8">
    <location>
        <begin position="466"/>
        <end position="489"/>
    </location>
</feature>
<evidence type="ECO:0008006" key="13">
    <source>
        <dbReference type="Google" id="ProtNLM"/>
    </source>
</evidence>
<dbReference type="Gene3D" id="3.40.50.300">
    <property type="entry name" value="P-loop containing nucleotide triphosphate hydrolases"/>
    <property type="match status" value="1"/>
</dbReference>
<evidence type="ECO:0000313" key="11">
    <source>
        <dbReference type="EMBL" id="AXY77529.1"/>
    </source>
</evidence>
<keyword evidence="6" id="KW-0175">Coiled coil</keyword>
<evidence type="ECO:0000259" key="10">
    <source>
        <dbReference type="Pfam" id="PF13614"/>
    </source>
</evidence>
<name>A0A3B7MWE7_9BACT</name>
<dbReference type="InterPro" id="IPR027417">
    <property type="entry name" value="P-loop_NTPase"/>
</dbReference>
<dbReference type="SUPFAM" id="SSF52540">
    <property type="entry name" value="P-loop containing nucleoside triphosphate hydrolases"/>
    <property type="match status" value="1"/>
</dbReference>
<protein>
    <recommendedName>
        <fullName evidence="13">Polysaccharide chain length determinant N-terminal domain-containing protein</fullName>
    </recommendedName>
</protein>
<dbReference type="InterPro" id="IPR003856">
    <property type="entry name" value="LPS_length_determ_N"/>
</dbReference>
<keyword evidence="5 8" id="KW-0472">Membrane</keyword>
<feature type="coiled-coil region" evidence="6">
    <location>
        <begin position="260"/>
        <end position="327"/>
    </location>
</feature>
<evidence type="ECO:0000256" key="1">
    <source>
        <dbReference type="ARBA" id="ARBA00004651"/>
    </source>
</evidence>
<evidence type="ECO:0000256" key="6">
    <source>
        <dbReference type="SAM" id="Coils"/>
    </source>
</evidence>
<evidence type="ECO:0000256" key="7">
    <source>
        <dbReference type="SAM" id="MobiDB-lite"/>
    </source>
</evidence>
<dbReference type="Proteomes" id="UP000263900">
    <property type="component" value="Chromosome"/>
</dbReference>
<evidence type="ECO:0000256" key="5">
    <source>
        <dbReference type="ARBA" id="ARBA00023136"/>
    </source>
</evidence>